<sequence>MNLLTTTVGECLNKAAMRNPSGVALITSQRGASLTWQELSDEVHQVARGLLASGLKKGDRLGLWSANSVEWIVCFLAAANIGVVVIGLNFQFQKREILNLLHLTHIDALCFSDGFRDNDFPAVVAELGQETSLARLRLTVALGNKTRPGSLSLAEIKTLGMALSPRDYQQAQAQVQSSDLLTLQLTSGSTAEPKRVMLSHHSVINNALFSAQRLGVTHVDTLCLAVPLFHCFGLSSGLLFALHQGCKIVLLDNYCAEAVLKAVERYRCTILHGVPTIFSRLMQHGAFAQYDVSSLDKGIVAGAYCSPRLISDITQRLGMRHLAVSYGQTETSPCCTQTLFNDPLLVKCFSVGKPLPFVEIKIIHTKTGAPCPTGVSGEICSRGFHVMQGYDDALEQTRAVLDGEGWLHTGDVGFMDAEGYLHYSYRLKEIIVRGGENISPREIEEAILDYPGVDIVKVFGIASEALGEEIVAALSIKSGYHITESALRNFLMPQLAHYKIPAQFHLLTQFPYTPCGKIDVQQLKLLTRVPEVGK</sequence>
<dbReference type="Pfam" id="PF00501">
    <property type="entry name" value="AMP-binding"/>
    <property type="match status" value="1"/>
</dbReference>
<evidence type="ECO:0000259" key="4">
    <source>
        <dbReference type="Pfam" id="PF13193"/>
    </source>
</evidence>
<dbReference type="RefSeq" id="WP_222157637.1">
    <property type="nucleotide sequence ID" value="NZ_CP081864.1"/>
</dbReference>
<comment type="similarity">
    <text evidence="1">Belongs to the ATP-dependent AMP-binding enzyme family.</text>
</comment>
<protein>
    <submittedName>
        <fullName evidence="5">AMP-binding protein</fullName>
    </submittedName>
</protein>
<reference evidence="5 6" key="1">
    <citation type="submission" date="2021-08" db="EMBL/GenBank/DDBJ databases">
        <title>Culture and genomic analysis of Symbiopectobacterium purcellii sp. nov. gen. nov., isolated from the leafhopper Empoasca decipiens.</title>
        <authorList>
            <person name="Nadal-Jimenez P."/>
            <person name="Siozios S."/>
            <person name="Halliday N."/>
            <person name="Camara M."/>
            <person name="Hurst G.D.D."/>
        </authorList>
    </citation>
    <scope>NUCLEOTIDE SEQUENCE [LARGE SCALE GENOMIC DNA]</scope>
    <source>
        <strain evidence="5 6">SyEd1</strain>
    </source>
</reference>
<feature type="domain" description="AMP-binding enzyme C-terminal" evidence="4">
    <location>
        <begin position="442"/>
        <end position="517"/>
    </location>
</feature>
<keyword evidence="6" id="KW-1185">Reference proteome</keyword>
<dbReference type="Gene3D" id="3.30.300.30">
    <property type="match status" value="1"/>
</dbReference>
<evidence type="ECO:0000256" key="2">
    <source>
        <dbReference type="ARBA" id="ARBA00022598"/>
    </source>
</evidence>
<accession>A0ABX9AJS6</accession>
<dbReference type="EMBL" id="CP081864">
    <property type="protein sequence ID" value="QZN94516.1"/>
    <property type="molecule type" value="Genomic_DNA"/>
</dbReference>
<dbReference type="InterPro" id="IPR000873">
    <property type="entry name" value="AMP-dep_synth/lig_dom"/>
</dbReference>
<name>A0ABX9AJS6_9ENTR</name>
<dbReference type="PANTHER" id="PTHR43201:SF5">
    <property type="entry name" value="MEDIUM-CHAIN ACYL-COA LIGASE ACSF2, MITOCHONDRIAL"/>
    <property type="match status" value="1"/>
</dbReference>
<feature type="domain" description="AMP-dependent synthetase/ligase" evidence="3">
    <location>
        <begin position="14"/>
        <end position="390"/>
    </location>
</feature>
<evidence type="ECO:0000313" key="5">
    <source>
        <dbReference type="EMBL" id="QZN94516.1"/>
    </source>
</evidence>
<organism evidence="5 6">
    <name type="scientific">Symbiopectobacterium purcellii</name>
    <dbReference type="NCBI Taxonomy" id="2871826"/>
    <lineage>
        <taxon>Bacteria</taxon>
        <taxon>Pseudomonadati</taxon>
        <taxon>Pseudomonadota</taxon>
        <taxon>Gammaproteobacteria</taxon>
        <taxon>Enterobacterales</taxon>
        <taxon>Enterobacteriaceae</taxon>
    </lineage>
</organism>
<gene>
    <name evidence="5" type="ORF">K6K13_14555</name>
</gene>
<dbReference type="Pfam" id="PF13193">
    <property type="entry name" value="AMP-binding_C"/>
    <property type="match status" value="1"/>
</dbReference>
<evidence type="ECO:0000313" key="6">
    <source>
        <dbReference type="Proteomes" id="UP000825886"/>
    </source>
</evidence>
<dbReference type="PANTHER" id="PTHR43201">
    <property type="entry name" value="ACYL-COA SYNTHETASE"/>
    <property type="match status" value="1"/>
</dbReference>
<evidence type="ECO:0000256" key="1">
    <source>
        <dbReference type="ARBA" id="ARBA00006432"/>
    </source>
</evidence>
<dbReference type="Proteomes" id="UP000825886">
    <property type="component" value="Chromosome"/>
</dbReference>
<evidence type="ECO:0000259" key="3">
    <source>
        <dbReference type="Pfam" id="PF00501"/>
    </source>
</evidence>
<proteinExistence type="inferred from homology"/>
<dbReference type="InterPro" id="IPR025110">
    <property type="entry name" value="AMP-bd_C"/>
</dbReference>
<dbReference type="InterPro" id="IPR045851">
    <property type="entry name" value="AMP-bd_C_sf"/>
</dbReference>
<dbReference type="SUPFAM" id="SSF56801">
    <property type="entry name" value="Acetyl-CoA synthetase-like"/>
    <property type="match status" value="1"/>
</dbReference>
<dbReference type="InterPro" id="IPR042099">
    <property type="entry name" value="ANL_N_sf"/>
</dbReference>
<dbReference type="Gene3D" id="3.40.50.12780">
    <property type="entry name" value="N-terminal domain of ligase-like"/>
    <property type="match status" value="1"/>
</dbReference>
<keyword evidence="2" id="KW-0436">Ligase</keyword>